<keyword evidence="9" id="KW-1185">Reference proteome</keyword>
<feature type="compositionally biased region" description="Basic and acidic residues" evidence="6">
    <location>
        <begin position="130"/>
        <end position="144"/>
    </location>
</feature>
<dbReference type="GO" id="GO:0043531">
    <property type="term" value="F:ADP binding"/>
    <property type="evidence" value="ECO:0007669"/>
    <property type="project" value="InterPro"/>
</dbReference>
<dbReference type="PANTHER" id="PTHR35807:SF1">
    <property type="entry name" value="TRANSCRIPTIONAL REGULATOR REDD"/>
    <property type="match status" value="1"/>
</dbReference>
<accession>A0A1H6BGX3</accession>
<evidence type="ECO:0000256" key="6">
    <source>
        <dbReference type="SAM" id="MobiDB-lite"/>
    </source>
</evidence>
<dbReference type="Proteomes" id="UP000236723">
    <property type="component" value="Unassembled WGS sequence"/>
</dbReference>
<dbReference type="GO" id="GO:0000160">
    <property type="term" value="P:phosphorelay signal transduction system"/>
    <property type="evidence" value="ECO:0007669"/>
    <property type="project" value="InterPro"/>
</dbReference>
<dbReference type="Gene3D" id="1.25.40.10">
    <property type="entry name" value="Tetratricopeptide repeat domain"/>
    <property type="match status" value="1"/>
</dbReference>
<organism evidence="8 9">
    <name type="scientific">Thermomonospora echinospora</name>
    <dbReference type="NCBI Taxonomy" id="1992"/>
    <lineage>
        <taxon>Bacteria</taxon>
        <taxon>Bacillati</taxon>
        <taxon>Actinomycetota</taxon>
        <taxon>Actinomycetes</taxon>
        <taxon>Streptosporangiales</taxon>
        <taxon>Thermomonosporaceae</taxon>
        <taxon>Thermomonospora</taxon>
    </lineage>
</organism>
<dbReference type="AlphaFoldDB" id="A0A1H6BGX3"/>
<evidence type="ECO:0000313" key="8">
    <source>
        <dbReference type="EMBL" id="SEG59476.1"/>
    </source>
</evidence>
<comment type="similarity">
    <text evidence="1">Belongs to the AfsR/DnrI/RedD regulatory family.</text>
</comment>
<feature type="domain" description="OmpR/PhoB-type" evidence="7">
    <location>
        <begin position="153"/>
        <end position="251"/>
    </location>
</feature>
<sequence>MSRNGRLGGLFRFWNVPNVVFDWSDEGQSMADRVDEPVAGDPGAGGLDRYLKGLAEELAAARQAGDPASRARHLARLQRMSGWALRQAVTEYHGQGGTGRQDTARFVDVQFGTLYRRHQAGGRITGGDDAPPRENGPPHREIRDDRTVVPEEDDRRRTGVEFLILGEMVVRSRERMVPLPGPSVRALLGALLLASGDIAGEDRLLELAWGAEKGSRRALQCAVHRLRAWLREVAGPRYRLEHAGSGYRLTVPDGAVDITRFRDRMAAGAMTGDPERRMALLSAALKEWRGPVLGGRPEWLAADPAVRAVEQARVDCAGELADLAFRLGRPAEAIALVGEVAAAAPYDEPLQARLVRLLSACGRHAEALRHVERVRQRLADDLGVAPSREVRNAHTAALRGDDRPAASPRQLPSDVPDFTGRRREIAAISEPMLSGRDRGGPLVFAIDGPAGVGKTALAVHVAHRAAALFADGQLYAELRGSGSRPVDPADILGRFLRALGVDDAVIPCSLDDRAALYRSRTAGRRLLVLLDNAVDEAQVRPLVPAASGCAVLVTGRISLAGLTGARPVRLDVPGTDDAVRLLGRVCGRDGATGDPAVREIADLCGRLPLAVRIAGARLATRPELSPGQLAARLRDPDRRLDELAAGDLAIRPSLEAGYRDLPPAQRRVFRLLGLLPPAGFTPRAAAALLGVSPDGARTRLESLVDARLLDPLGEDETGQPRYRMPDLLRLYARERARAEEPGFTLDAALRRSLGEDQAGHLLPPDRLVGLENG</sequence>
<dbReference type="Pfam" id="PF03704">
    <property type="entry name" value="BTAD"/>
    <property type="match status" value="1"/>
</dbReference>
<dbReference type="SUPFAM" id="SSF52540">
    <property type="entry name" value="P-loop containing nucleoside triphosphate hydrolases"/>
    <property type="match status" value="1"/>
</dbReference>
<evidence type="ECO:0000256" key="5">
    <source>
        <dbReference type="PROSITE-ProRule" id="PRU01091"/>
    </source>
</evidence>
<evidence type="ECO:0000313" key="9">
    <source>
        <dbReference type="Proteomes" id="UP000236723"/>
    </source>
</evidence>
<dbReference type="InterPro" id="IPR011990">
    <property type="entry name" value="TPR-like_helical_dom_sf"/>
</dbReference>
<evidence type="ECO:0000256" key="4">
    <source>
        <dbReference type="ARBA" id="ARBA00023163"/>
    </source>
</evidence>
<dbReference type="CDD" id="cd15831">
    <property type="entry name" value="BTAD"/>
    <property type="match status" value="1"/>
</dbReference>
<protein>
    <submittedName>
        <fullName evidence="8">DNA-binding transcriptional activator of the SARP family</fullName>
    </submittedName>
</protein>
<gene>
    <name evidence="8" type="ORF">SAMN04489712_10771</name>
</gene>
<dbReference type="PROSITE" id="PS51755">
    <property type="entry name" value="OMPR_PHOB"/>
    <property type="match status" value="1"/>
</dbReference>
<dbReference type="InterPro" id="IPR001867">
    <property type="entry name" value="OmpR/PhoB-type_DNA-bd"/>
</dbReference>
<keyword evidence="2" id="KW-0805">Transcription regulation</keyword>
<evidence type="ECO:0000256" key="1">
    <source>
        <dbReference type="ARBA" id="ARBA00005820"/>
    </source>
</evidence>
<dbReference type="InterPro" id="IPR016032">
    <property type="entry name" value="Sig_transdc_resp-reg_C-effctor"/>
</dbReference>
<dbReference type="Pfam" id="PF00486">
    <property type="entry name" value="Trans_reg_C"/>
    <property type="match status" value="1"/>
</dbReference>
<dbReference type="PANTHER" id="PTHR35807">
    <property type="entry name" value="TRANSCRIPTIONAL REGULATOR REDD-RELATED"/>
    <property type="match status" value="1"/>
</dbReference>
<dbReference type="EMBL" id="FNVO01000007">
    <property type="protein sequence ID" value="SEG59476.1"/>
    <property type="molecule type" value="Genomic_DNA"/>
</dbReference>
<dbReference type="PRINTS" id="PR00364">
    <property type="entry name" value="DISEASERSIST"/>
</dbReference>
<keyword evidence="4" id="KW-0804">Transcription</keyword>
<feature type="region of interest" description="Disordered" evidence="6">
    <location>
        <begin position="395"/>
        <end position="416"/>
    </location>
</feature>
<proteinExistence type="inferred from homology"/>
<dbReference type="GO" id="GO:0003677">
    <property type="term" value="F:DNA binding"/>
    <property type="evidence" value="ECO:0007669"/>
    <property type="project" value="UniProtKB-UniRule"/>
</dbReference>
<dbReference type="InterPro" id="IPR051677">
    <property type="entry name" value="AfsR-DnrI-RedD_regulator"/>
</dbReference>
<evidence type="ECO:0000256" key="2">
    <source>
        <dbReference type="ARBA" id="ARBA00023015"/>
    </source>
</evidence>
<dbReference type="GO" id="GO:0006355">
    <property type="term" value="P:regulation of DNA-templated transcription"/>
    <property type="evidence" value="ECO:0007669"/>
    <property type="project" value="InterPro"/>
</dbReference>
<keyword evidence="3 5" id="KW-0238">DNA-binding</keyword>
<name>A0A1H6BGX3_9ACTN</name>
<dbReference type="Gene3D" id="1.10.10.10">
    <property type="entry name" value="Winged helix-like DNA-binding domain superfamily/Winged helix DNA-binding domain"/>
    <property type="match status" value="1"/>
</dbReference>
<dbReference type="InterPro" id="IPR036388">
    <property type="entry name" value="WH-like_DNA-bd_sf"/>
</dbReference>
<dbReference type="InterPro" id="IPR027417">
    <property type="entry name" value="P-loop_NTPase"/>
</dbReference>
<dbReference type="SUPFAM" id="SSF48452">
    <property type="entry name" value="TPR-like"/>
    <property type="match status" value="1"/>
</dbReference>
<dbReference type="InterPro" id="IPR005158">
    <property type="entry name" value="BTAD"/>
</dbReference>
<evidence type="ECO:0000256" key="3">
    <source>
        <dbReference type="ARBA" id="ARBA00023125"/>
    </source>
</evidence>
<feature type="region of interest" description="Disordered" evidence="6">
    <location>
        <begin position="120"/>
        <end position="144"/>
    </location>
</feature>
<evidence type="ECO:0000259" key="7">
    <source>
        <dbReference type="PROSITE" id="PS51755"/>
    </source>
</evidence>
<dbReference type="SUPFAM" id="SSF46894">
    <property type="entry name" value="C-terminal effector domain of the bipartite response regulators"/>
    <property type="match status" value="1"/>
</dbReference>
<feature type="DNA-binding region" description="OmpR/PhoB-type" evidence="5">
    <location>
        <begin position="153"/>
        <end position="251"/>
    </location>
</feature>
<reference evidence="9" key="1">
    <citation type="submission" date="2016-10" db="EMBL/GenBank/DDBJ databases">
        <authorList>
            <person name="Varghese N."/>
            <person name="Submissions S."/>
        </authorList>
    </citation>
    <scope>NUCLEOTIDE SEQUENCE [LARGE SCALE GENOMIC DNA]</scope>
    <source>
        <strain evidence="9">DSM 43163</strain>
    </source>
</reference>
<dbReference type="SMART" id="SM01043">
    <property type="entry name" value="BTAD"/>
    <property type="match status" value="1"/>
</dbReference>